<organism evidence="3 4">
    <name type="scientific">Natronospirillum operosum</name>
    <dbReference type="NCBI Taxonomy" id="2759953"/>
    <lineage>
        <taxon>Bacteria</taxon>
        <taxon>Pseudomonadati</taxon>
        <taxon>Pseudomonadota</taxon>
        <taxon>Gammaproteobacteria</taxon>
        <taxon>Oceanospirillales</taxon>
        <taxon>Natronospirillaceae</taxon>
        <taxon>Natronospirillum</taxon>
    </lineage>
</organism>
<proteinExistence type="predicted"/>
<dbReference type="Proteomes" id="UP000297475">
    <property type="component" value="Unassembled WGS sequence"/>
</dbReference>
<dbReference type="AlphaFoldDB" id="A0A4Z0W5V4"/>
<dbReference type="EMBL" id="SRMF01000009">
    <property type="protein sequence ID" value="TGG91384.1"/>
    <property type="molecule type" value="Genomic_DNA"/>
</dbReference>
<dbReference type="RefSeq" id="WP_135484476.1">
    <property type="nucleotide sequence ID" value="NZ_SRMF01000009.1"/>
</dbReference>
<evidence type="ECO:0000313" key="3">
    <source>
        <dbReference type="EMBL" id="TGG91384.1"/>
    </source>
</evidence>
<keyword evidence="2" id="KW-1133">Transmembrane helix</keyword>
<keyword evidence="2" id="KW-0472">Membrane</keyword>
<reference evidence="3 4" key="1">
    <citation type="submission" date="2019-04" db="EMBL/GenBank/DDBJ databases">
        <title>Natronospirillum operosus gen. nov., sp. nov., a haloalkaliphilic satellite isolated from decaying biomass of laboratory culture of cyanobacterium Geitlerinema sp. and proposal of Natronospirillaceae fam. nov. and Saccharospirillaceae fam. nov.</title>
        <authorList>
            <person name="Kevbrin V."/>
            <person name="Boltyanskaya Y."/>
            <person name="Koziaeva V."/>
            <person name="Grouzdev D.S."/>
            <person name="Park M."/>
            <person name="Cho J."/>
        </authorList>
    </citation>
    <scope>NUCLEOTIDE SEQUENCE [LARGE SCALE GENOMIC DNA]</scope>
    <source>
        <strain evidence="3 4">G-116</strain>
    </source>
</reference>
<evidence type="ECO:0000313" key="4">
    <source>
        <dbReference type="Proteomes" id="UP000297475"/>
    </source>
</evidence>
<keyword evidence="1" id="KW-0175">Coiled coil</keyword>
<sequence length="247" mass="27664">MARVNGSHIDDLVVVPHRPWSLLLARLASVAVIVGLVVGSFVYGRTDGLQHDRVTGAQLNELRAALSEAQESVTMLRQRLTIVERGAEVDREAAEQVRRTNRNLRDEIATLQQEVRLYREVMAPEDNGVGLAIDEFSVEALGGNRYRFLLMMTHAGSDGTWLEGSVGVNITGENEQGEREVYTLMDVSPDIDRVDIRLRYRYFQDITGEITFPEGFIPQQVRIVAQVTGNRAGTREAELDWDELGDI</sequence>
<gene>
    <name evidence="3" type="ORF">E4656_16845</name>
</gene>
<dbReference type="Pfam" id="PF20567">
    <property type="entry name" value="DUF6776"/>
    <property type="match status" value="1"/>
</dbReference>
<dbReference type="OrthoDB" id="7056878at2"/>
<feature type="transmembrane region" description="Helical" evidence="2">
    <location>
        <begin position="20"/>
        <end position="43"/>
    </location>
</feature>
<evidence type="ECO:0000256" key="1">
    <source>
        <dbReference type="SAM" id="Coils"/>
    </source>
</evidence>
<keyword evidence="2" id="KW-0812">Transmembrane</keyword>
<dbReference type="InterPro" id="IPR046703">
    <property type="entry name" value="DUF6776"/>
</dbReference>
<keyword evidence="4" id="KW-1185">Reference proteome</keyword>
<evidence type="ECO:0000256" key="2">
    <source>
        <dbReference type="SAM" id="Phobius"/>
    </source>
</evidence>
<protein>
    <submittedName>
        <fullName evidence="3">Uncharacterized protein</fullName>
    </submittedName>
</protein>
<accession>A0A4Z0W5V4</accession>
<feature type="coiled-coil region" evidence="1">
    <location>
        <begin position="59"/>
        <end position="121"/>
    </location>
</feature>
<comment type="caution">
    <text evidence="3">The sequence shown here is derived from an EMBL/GenBank/DDBJ whole genome shotgun (WGS) entry which is preliminary data.</text>
</comment>
<name>A0A4Z0W5V4_9GAMM</name>